<keyword evidence="7 9" id="KW-0472">Membrane</keyword>
<keyword evidence="4 9" id="KW-0812">Transmembrane</keyword>
<comment type="subcellular location">
    <subcellularLocation>
        <location evidence="1">Membrane</location>
        <topology evidence="1">Multi-pass membrane protein</topology>
    </subcellularLocation>
</comment>
<evidence type="ECO:0000313" key="10">
    <source>
        <dbReference type="EMBL" id="KAK9176916.1"/>
    </source>
</evidence>
<evidence type="ECO:0000256" key="8">
    <source>
        <dbReference type="PROSITE-ProRule" id="PRU00708"/>
    </source>
</evidence>
<evidence type="ECO:0000256" key="9">
    <source>
        <dbReference type="SAM" id="Phobius"/>
    </source>
</evidence>
<dbReference type="Pfam" id="PF13041">
    <property type="entry name" value="PPR_2"/>
    <property type="match status" value="6"/>
</dbReference>
<dbReference type="PANTHER" id="PTHR47933">
    <property type="entry name" value="PENTATRICOPEPTIDE REPEAT-CONTAINING PROTEIN 1, MITOCHONDRIAL"/>
    <property type="match status" value="1"/>
</dbReference>
<feature type="repeat" description="PPR" evidence="8">
    <location>
        <begin position="552"/>
        <end position="586"/>
    </location>
</feature>
<dbReference type="GO" id="GO:0016020">
    <property type="term" value="C:membrane"/>
    <property type="evidence" value="ECO:0007669"/>
    <property type="project" value="UniProtKB-SubCell"/>
</dbReference>
<dbReference type="AlphaFoldDB" id="A0AAP0QED9"/>
<feature type="repeat" description="PPR" evidence="8">
    <location>
        <begin position="517"/>
        <end position="551"/>
    </location>
</feature>
<dbReference type="GO" id="GO:0003729">
    <property type="term" value="F:mRNA binding"/>
    <property type="evidence" value="ECO:0007669"/>
    <property type="project" value="TreeGrafter"/>
</dbReference>
<feature type="transmembrane region" description="Helical" evidence="9">
    <location>
        <begin position="741"/>
        <end position="759"/>
    </location>
</feature>
<keyword evidence="11" id="KW-1185">Reference proteome</keyword>
<evidence type="ECO:0000256" key="6">
    <source>
        <dbReference type="ARBA" id="ARBA00022989"/>
    </source>
</evidence>
<comment type="caution">
    <text evidence="10">The sequence shown here is derived from an EMBL/GenBank/DDBJ whole genome shotgun (WGS) entry which is preliminary data.</text>
</comment>
<keyword evidence="6 9" id="KW-1133">Transmembrane helix</keyword>
<feature type="repeat" description="PPR" evidence="8">
    <location>
        <begin position="447"/>
        <end position="481"/>
    </location>
</feature>
<feature type="transmembrane region" description="Helical" evidence="9">
    <location>
        <begin position="766"/>
        <end position="787"/>
    </location>
</feature>
<protein>
    <recommendedName>
        <fullName evidence="12">Pentatricopeptide repeat-containing protein</fullName>
    </recommendedName>
</protein>
<evidence type="ECO:0000256" key="7">
    <source>
        <dbReference type="ARBA" id="ARBA00023136"/>
    </source>
</evidence>
<feature type="repeat" description="PPR" evidence="8">
    <location>
        <begin position="237"/>
        <end position="271"/>
    </location>
</feature>
<evidence type="ECO:0000256" key="3">
    <source>
        <dbReference type="ARBA" id="ARBA00007626"/>
    </source>
</evidence>
<feature type="transmembrane region" description="Helical" evidence="9">
    <location>
        <begin position="799"/>
        <end position="817"/>
    </location>
</feature>
<feature type="repeat" description="PPR" evidence="8">
    <location>
        <begin position="377"/>
        <end position="411"/>
    </location>
</feature>
<feature type="repeat" description="PPR" evidence="8">
    <location>
        <begin position="272"/>
        <end position="306"/>
    </location>
</feature>
<dbReference type="PANTHER" id="PTHR47933:SF45">
    <property type="entry name" value="PENTACOTRIPEPTIDE-REPEAT REGION OF PRORP DOMAIN-CONTAINING PROTEIN"/>
    <property type="match status" value="1"/>
</dbReference>
<evidence type="ECO:0000256" key="4">
    <source>
        <dbReference type="ARBA" id="ARBA00022692"/>
    </source>
</evidence>
<sequence>MRSHKISQILEHPNLKTIISTNQSNSCLLFSSTPQPRPTQQTQTFIPNTSGGNLPEITSELLNSYIHSSQWHFIKQLAPKITPSLITSALLDLHKNPDLAFQFINHLGFRRIRDIKTRCFAIAVISRLSTSKPTLQLLKETLNSGIATIQVVFNELAVARDELRIRSSTVFDFLLRVCCELKRDDDAFKCFYMMKEKGFVPKIESCNDMLSMFVKLNRPYKAWVLYAEMFRMRIKSSVCTFNIMINLLCKEGKLQKAKDFLGFMESLGIKPNIVTYNTIVHGYCLSGRIEGARLVLNAMKSRGVQPDSYTYGSFVSGMCKEGRLEEASGMLEQMKENGLVPTAVTYNTLIDGYCNKGNLEMAFSFRDEMVKQGIMPTASTYNLLIHELLMERKMVEADDMLKEMGEKGIVPDSITYNILINGYCRCGNAKKAFSLHDEMIHKGIQPTMLTYTSLIFVLSKQNRMIEADQLFENFLAKGMLPDIVMFNALIDGHCTNGNIERAFSLLKEMDRMKVHPDEVTYNTLMHGRCRQGKVEEARRLLDQMKRRGIKPDHISYNTLISGYSKRGDMKDAFRVRDEMLSVGFNPTRLTYNALIQGLCKNQEGDLAEELLREMVSKGITPDDNTYFSLIEGAATSAFQSGGGLLSKHGNFRDQLEWHIVPGLSLTFLGLWHTINTIRAYCLKGSSKFTVRFWYPYNGPFSTLKHLELIFILSFSLFSIFMQILDFPYFHFAFKLDNFEHATMFLHLAIFACFTICADITQTSEILSGIPGILVASVFGQELFLIHFHSADHVGLEGHYHWLLQLIVFVSLVAALSATSFPTCFLSALVLSNSVVFQGCWFVNMGFMLWSPDFVPQGCTMQLAEANSTDMHGAITCGSSEADSRARALANLQFSWILSGILILTGSICLILAKKCSQRGKATEYEQLHSRVIDPPIAISLYQQAHP</sequence>
<dbReference type="InterPro" id="IPR002885">
    <property type="entry name" value="PPR_rpt"/>
</dbReference>
<feature type="repeat" description="PPR" evidence="8">
    <location>
        <begin position="307"/>
        <end position="341"/>
    </location>
</feature>
<dbReference type="Proteomes" id="UP001428341">
    <property type="component" value="Unassembled WGS sequence"/>
</dbReference>
<dbReference type="NCBIfam" id="TIGR00756">
    <property type="entry name" value="PPR"/>
    <property type="match status" value="12"/>
</dbReference>
<name>A0AAP0QED9_9ROSI</name>
<reference evidence="10 11" key="1">
    <citation type="submission" date="2024-05" db="EMBL/GenBank/DDBJ databases">
        <title>Haplotype-resolved chromosome-level genome assembly of Huyou (Citrus changshanensis).</title>
        <authorList>
            <person name="Miao C."/>
            <person name="Chen W."/>
            <person name="Wu Y."/>
            <person name="Wang L."/>
            <person name="Zhao S."/>
            <person name="Grierson D."/>
            <person name="Xu C."/>
            <person name="Chen K."/>
        </authorList>
    </citation>
    <scope>NUCLEOTIDE SEQUENCE [LARGE SCALE GENOMIC DNA]</scope>
    <source>
        <strain evidence="10">01-14</strain>
        <tissue evidence="10">Leaf</tissue>
    </source>
</reference>
<feature type="transmembrane region" description="Helical" evidence="9">
    <location>
        <begin position="893"/>
        <end position="912"/>
    </location>
</feature>
<keyword evidence="5" id="KW-0677">Repeat</keyword>
<feature type="transmembrane region" description="Helical" evidence="9">
    <location>
        <begin position="824"/>
        <end position="843"/>
    </location>
</feature>
<organism evidence="10 11">
    <name type="scientific">Citrus x changshan-huyou</name>
    <dbReference type="NCBI Taxonomy" id="2935761"/>
    <lineage>
        <taxon>Eukaryota</taxon>
        <taxon>Viridiplantae</taxon>
        <taxon>Streptophyta</taxon>
        <taxon>Embryophyta</taxon>
        <taxon>Tracheophyta</taxon>
        <taxon>Spermatophyta</taxon>
        <taxon>Magnoliopsida</taxon>
        <taxon>eudicotyledons</taxon>
        <taxon>Gunneridae</taxon>
        <taxon>Pentapetalae</taxon>
        <taxon>rosids</taxon>
        <taxon>malvids</taxon>
        <taxon>Sapindales</taxon>
        <taxon>Rutaceae</taxon>
        <taxon>Aurantioideae</taxon>
        <taxon>Citrus</taxon>
    </lineage>
</organism>
<feature type="repeat" description="PPR" evidence="8">
    <location>
        <begin position="482"/>
        <end position="516"/>
    </location>
</feature>
<evidence type="ECO:0000256" key="2">
    <source>
        <dbReference type="ARBA" id="ARBA00006948"/>
    </source>
</evidence>
<feature type="transmembrane region" description="Helical" evidence="9">
    <location>
        <begin position="708"/>
        <end position="729"/>
    </location>
</feature>
<dbReference type="Pfam" id="PF01535">
    <property type="entry name" value="PPR"/>
    <property type="match status" value="1"/>
</dbReference>
<dbReference type="Gene3D" id="1.25.40.10">
    <property type="entry name" value="Tetratricopeptide repeat domain"/>
    <property type="match status" value="5"/>
</dbReference>
<comment type="similarity">
    <text evidence="2">Belongs to the TMEM45 family.</text>
</comment>
<dbReference type="InterPro" id="IPR051240">
    <property type="entry name" value="Mito_RNA-Proc/Resp"/>
</dbReference>
<evidence type="ECO:0000256" key="5">
    <source>
        <dbReference type="ARBA" id="ARBA00022737"/>
    </source>
</evidence>
<dbReference type="InterPro" id="IPR006904">
    <property type="entry name" value="DUF716"/>
</dbReference>
<evidence type="ECO:0008006" key="12">
    <source>
        <dbReference type="Google" id="ProtNLM"/>
    </source>
</evidence>
<dbReference type="SUPFAM" id="SSF48452">
    <property type="entry name" value="TPR-like"/>
    <property type="match status" value="1"/>
</dbReference>
<feature type="repeat" description="PPR" evidence="8">
    <location>
        <begin position="342"/>
        <end position="376"/>
    </location>
</feature>
<dbReference type="Pfam" id="PF12854">
    <property type="entry name" value="PPR_1"/>
    <property type="match status" value="1"/>
</dbReference>
<feature type="repeat" description="PPR" evidence="8">
    <location>
        <begin position="587"/>
        <end position="621"/>
    </location>
</feature>
<dbReference type="Pfam" id="PF04819">
    <property type="entry name" value="DUF716"/>
    <property type="match status" value="1"/>
</dbReference>
<evidence type="ECO:0000256" key="1">
    <source>
        <dbReference type="ARBA" id="ARBA00004141"/>
    </source>
</evidence>
<comment type="similarity">
    <text evidence="3">Belongs to the PPR family. P subfamily.</text>
</comment>
<dbReference type="EMBL" id="JBCGBO010000025">
    <property type="protein sequence ID" value="KAK9176916.1"/>
    <property type="molecule type" value="Genomic_DNA"/>
</dbReference>
<accession>A0AAP0QED9</accession>
<gene>
    <name evidence="10" type="ORF">WN944_028935</name>
</gene>
<evidence type="ECO:0000313" key="11">
    <source>
        <dbReference type="Proteomes" id="UP001428341"/>
    </source>
</evidence>
<dbReference type="PROSITE" id="PS51375">
    <property type="entry name" value="PPR"/>
    <property type="match status" value="12"/>
</dbReference>
<feature type="repeat" description="PPR" evidence="8">
    <location>
        <begin position="167"/>
        <end position="201"/>
    </location>
</feature>
<dbReference type="InterPro" id="IPR011990">
    <property type="entry name" value="TPR-like_helical_dom_sf"/>
</dbReference>
<feature type="repeat" description="PPR" evidence="8">
    <location>
        <begin position="412"/>
        <end position="446"/>
    </location>
</feature>
<proteinExistence type="inferred from homology"/>